<keyword evidence="10" id="KW-1185">Reference proteome</keyword>
<dbReference type="PROSITE" id="PS50808">
    <property type="entry name" value="ZF_BED"/>
    <property type="match status" value="1"/>
</dbReference>
<dbReference type="SUPFAM" id="SSF57667">
    <property type="entry name" value="beta-beta-alpha zinc fingers"/>
    <property type="match status" value="1"/>
</dbReference>
<evidence type="ECO:0000256" key="2">
    <source>
        <dbReference type="ARBA" id="ARBA00022771"/>
    </source>
</evidence>
<evidence type="ECO:0000256" key="6">
    <source>
        <dbReference type="PROSITE-ProRule" id="PRU00027"/>
    </source>
</evidence>
<feature type="domain" description="BED-type" evidence="8">
    <location>
        <begin position="17"/>
        <end position="75"/>
    </location>
</feature>
<keyword evidence="3" id="KW-0862">Zinc</keyword>
<evidence type="ECO:0000313" key="10">
    <source>
        <dbReference type="Proteomes" id="UP000281406"/>
    </source>
</evidence>
<reference evidence="9 10" key="1">
    <citation type="submission" date="2018-10" db="EMBL/GenBank/DDBJ databases">
        <title>Genome assembly for a Yunnan-Guizhou Plateau 3E fish, Anabarilius grahami (Regan), and its evolutionary and genetic applications.</title>
        <authorList>
            <person name="Jiang W."/>
        </authorList>
    </citation>
    <scope>NUCLEOTIDE SEQUENCE [LARGE SCALE GENOMIC DNA]</scope>
    <source>
        <strain evidence="9">AG-KIZ</strain>
        <tissue evidence="9">Muscle</tissue>
    </source>
</reference>
<keyword evidence="1" id="KW-0479">Metal-binding</keyword>
<evidence type="ECO:0000256" key="3">
    <source>
        <dbReference type="ARBA" id="ARBA00022833"/>
    </source>
</evidence>
<dbReference type="Gene3D" id="1.10.287.3160">
    <property type="match status" value="1"/>
</dbReference>
<comment type="caution">
    <text evidence="9">The sequence shown here is derived from an EMBL/GenBank/DDBJ whole genome shotgun (WGS) entry which is preliminary data.</text>
</comment>
<dbReference type="InterPro" id="IPR036236">
    <property type="entry name" value="Znf_C2H2_sf"/>
</dbReference>
<dbReference type="GO" id="GO:0003677">
    <property type="term" value="F:DNA binding"/>
    <property type="evidence" value="ECO:0007669"/>
    <property type="project" value="InterPro"/>
</dbReference>
<feature type="compositionally biased region" description="Polar residues" evidence="7">
    <location>
        <begin position="359"/>
        <end position="369"/>
    </location>
</feature>
<evidence type="ECO:0000256" key="1">
    <source>
        <dbReference type="ARBA" id="ARBA00022723"/>
    </source>
</evidence>
<accession>A0A3N0Y6Z0</accession>
<dbReference type="OrthoDB" id="8988423at2759"/>
<proteinExistence type="predicted"/>
<evidence type="ECO:0000313" key="9">
    <source>
        <dbReference type="EMBL" id="ROL41963.1"/>
    </source>
</evidence>
<feature type="compositionally biased region" description="Basic residues" evidence="7">
    <location>
        <begin position="375"/>
        <end position="384"/>
    </location>
</feature>
<keyword evidence="4" id="KW-0805">Transcription regulation</keyword>
<feature type="compositionally biased region" description="Polar residues" evidence="7">
    <location>
        <begin position="81"/>
        <end position="94"/>
    </location>
</feature>
<dbReference type="Pfam" id="PF02892">
    <property type="entry name" value="zf-BED"/>
    <property type="match status" value="1"/>
</dbReference>
<dbReference type="PANTHER" id="PTHR46481">
    <property type="entry name" value="ZINC FINGER BED DOMAIN-CONTAINING PROTEIN 4"/>
    <property type="match status" value="1"/>
</dbReference>
<organism evidence="9 10">
    <name type="scientific">Anabarilius grahami</name>
    <name type="common">Kanglang fish</name>
    <name type="synonym">Barilius grahami</name>
    <dbReference type="NCBI Taxonomy" id="495550"/>
    <lineage>
        <taxon>Eukaryota</taxon>
        <taxon>Metazoa</taxon>
        <taxon>Chordata</taxon>
        <taxon>Craniata</taxon>
        <taxon>Vertebrata</taxon>
        <taxon>Euteleostomi</taxon>
        <taxon>Actinopterygii</taxon>
        <taxon>Neopterygii</taxon>
        <taxon>Teleostei</taxon>
        <taxon>Ostariophysi</taxon>
        <taxon>Cypriniformes</taxon>
        <taxon>Xenocyprididae</taxon>
        <taxon>Xenocypridinae</taxon>
        <taxon>Xenocypridinae incertae sedis</taxon>
        <taxon>Anabarilius</taxon>
    </lineage>
</organism>
<feature type="region of interest" description="Disordered" evidence="7">
    <location>
        <begin position="333"/>
        <end position="409"/>
    </location>
</feature>
<dbReference type="SUPFAM" id="SSF140996">
    <property type="entry name" value="Hermes dimerisation domain"/>
    <property type="match status" value="1"/>
</dbReference>
<dbReference type="SMART" id="SM00614">
    <property type="entry name" value="ZnF_BED"/>
    <property type="match status" value="1"/>
</dbReference>
<protein>
    <submittedName>
        <fullName evidence="9">Zinc finger BED domain-containing protein 1</fullName>
    </submittedName>
</protein>
<evidence type="ECO:0000259" key="8">
    <source>
        <dbReference type="PROSITE" id="PS50808"/>
    </source>
</evidence>
<dbReference type="InterPro" id="IPR003656">
    <property type="entry name" value="Znf_BED"/>
</dbReference>
<name>A0A3N0Y6Z0_ANAGA</name>
<evidence type="ECO:0000256" key="7">
    <source>
        <dbReference type="SAM" id="MobiDB-lite"/>
    </source>
</evidence>
<keyword evidence="5" id="KW-0804">Transcription</keyword>
<dbReference type="InterPro" id="IPR052035">
    <property type="entry name" value="ZnF_BED_domain_contain"/>
</dbReference>
<feature type="region of interest" description="Disordered" evidence="7">
    <location>
        <begin position="77"/>
        <end position="102"/>
    </location>
</feature>
<sequence>MHGAQVHNSRAELVSGNMSSPIWKFFKVSDKDVKLAVCNVCRDEIPGGGSKQRHFNTTNMIRHLRTRHTTEYAKYEKLNQPKPTTSPSLNQPSVSDAFKRREPYSRDSTRWKDITLRIMEFICLDEQPLSVVEDKGFRRLLSCLDPRYDPPARLHTSHRSALTSVDGSEEKGYEHLPPLDEAVAAHLCPPAAVGWKTKRSLPSKPCRTTSALAGRAYASAGQAASALHSMAIIQVFQAKLLRSMDESGVEESAFRDLRSATDLALRATKAATQAIGRSMASLVVLERHLWLNLTEIKDQDKMAFLDAPVSPSGLFGPAVEGFTERFTAAQKSSQAMRHFLPKRSSSASAPSRPRPAPAQQTKPAPSASQAVPPKEHRHRSRSSNKRTTFPRRQGPRPKIVLDPGPPKSS</sequence>
<evidence type="ECO:0000256" key="4">
    <source>
        <dbReference type="ARBA" id="ARBA00023015"/>
    </source>
</evidence>
<dbReference type="AlphaFoldDB" id="A0A3N0Y6Z0"/>
<keyword evidence="2 6" id="KW-0863">Zinc-finger</keyword>
<dbReference type="GO" id="GO:0008270">
    <property type="term" value="F:zinc ion binding"/>
    <property type="evidence" value="ECO:0007669"/>
    <property type="project" value="UniProtKB-KW"/>
</dbReference>
<evidence type="ECO:0000256" key="5">
    <source>
        <dbReference type="ARBA" id="ARBA00023163"/>
    </source>
</evidence>
<dbReference type="Proteomes" id="UP000281406">
    <property type="component" value="Unassembled WGS sequence"/>
</dbReference>
<dbReference type="PANTHER" id="PTHR46481:SF9">
    <property type="entry name" value="ZINC FINGER BED DOMAIN-CONTAINING PROTEIN 1-LIKE"/>
    <property type="match status" value="1"/>
</dbReference>
<gene>
    <name evidence="9" type="ORF">DPX16_23556</name>
</gene>
<dbReference type="EMBL" id="RJVU01050885">
    <property type="protein sequence ID" value="ROL41963.1"/>
    <property type="molecule type" value="Genomic_DNA"/>
</dbReference>